<feature type="domain" description="RBD" evidence="4">
    <location>
        <begin position="227"/>
        <end position="297"/>
    </location>
</feature>
<dbReference type="PROSITE" id="PS50132">
    <property type="entry name" value="RGS"/>
    <property type="match status" value="1"/>
</dbReference>
<evidence type="ECO:0000256" key="1">
    <source>
        <dbReference type="ARBA" id="ARBA00022468"/>
    </source>
</evidence>
<dbReference type="GO" id="GO:0005634">
    <property type="term" value="C:nucleus"/>
    <property type="evidence" value="ECO:0007669"/>
    <property type="project" value="TreeGrafter"/>
</dbReference>
<reference evidence="5" key="1">
    <citation type="submission" date="2025-08" db="UniProtKB">
        <authorList>
            <consortium name="Ensembl"/>
        </authorList>
    </citation>
    <scope>IDENTIFICATION</scope>
</reference>
<dbReference type="GO" id="GO:0007165">
    <property type="term" value="P:signal transduction"/>
    <property type="evidence" value="ECO:0007669"/>
    <property type="project" value="InterPro"/>
</dbReference>
<dbReference type="SUPFAM" id="SSF54236">
    <property type="entry name" value="Ubiquitin-like"/>
    <property type="match status" value="1"/>
</dbReference>
<evidence type="ECO:0000259" key="4">
    <source>
        <dbReference type="PROSITE" id="PS50898"/>
    </source>
</evidence>
<dbReference type="Gene3D" id="1.10.196.10">
    <property type="match status" value="1"/>
</dbReference>
<protein>
    <recommendedName>
        <fullName evidence="7">RGS domain-containing protein</fullName>
    </recommendedName>
</protein>
<feature type="compositionally biased region" description="Polar residues" evidence="2">
    <location>
        <begin position="200"/>
        <end position="213"/>
    </location>
</feature>
<name>A0A8C4N534_EPTBU</name>
<evidence type="ECO:0008006" key="7">
    <source>
        <dbReference type="Google" id="ProtNLM"/>
    </source>
</evidence>
<dbReference type="Gene3D" id="3.10.20.90">
    <property type="entry name" value="Phosphatidylinositol 3-kinase Catalytic Subunit, Chain A, domain 1"/>
    <property type="match status" value="1"/>
</dbReference>
<dbReference type="InterPro" id="IPR029071">
    <property type="entry name" value="Ubiquitin-like_domsf"/>
</dbReference>
<dbReference type="GO" id="GO:0005096">
    <property type="term" value="F:GTPase activator activity"/>
    <property type="evidence" value="ECO:0007669"/>
    <property type="project" value="UniProtKB-KW"/>
</dbReference>
<dbReference type="InterPro" id="IPR046995">
    <property type="entry name" value="RGS10/12/14-like"/>
</dbReference>
<proteinExistence type="predicted"/>
<dbReference type="Pfam" id="PF02196">
    <property type="entry name" value="RBD"/>
    <property type="match status" value="1"/>
</dbReference>
<dbReference type="GeneTree" id="ENSGT00940000159741"/>
<dbReference type="GO" id="GO:0008277">
    <property type="term" value="P:regulation of G protein-coupled receptor signaling pathway"/>
    <property type="evidence" value="ECO:0007669"/>
    <property type="project" value="TreeGrafter"/>
</dbReference>
<evidence type="ECO:0000313" key="5">
    <source>
        <dbReference type="Ensembl" id="ENSEBUP00000001767.1"/>
    </source>
</evidence>
<evidence type="ECO:0000256" key="2">
    <source>
        <dbReference type="SAM" id="MobiDB-lite"/>
    </source>
</evidence>
<dbReference type="PANTHER" id="PTHR45945">
    <property type="entry name" value="REGULATOR OF G-PROTEIN SIGNALING LOCO"/>
    <property type="match status" value="1"/>
</dbReference>
<dbReference type="AlphaFoldDB" id="A0A8C4N534"/>
<dbReference type="PANTHER" id="PTHR45945:SF3">
    <property type="entry name" value="REGULATOR OF G-PROTEIN SIGNALING LOCO"/>
    <property type="match status" value="1"/>
</dbReference>
<keyword evidence="6" id="KW-1185">Reference proteome</keyword>
<dbReference type="InterPro" id="IPR024066">
    <property type="entry name" value="RGS_subdom1/3"/>
</dbReference>
<dbReference type="InterPro" id="IPR016137">
    <property type="entry name" value="RGS"/>
</dbReference>
<dbReference type="InterPro" id="IPR036305">
    <property type="entry name" value="RGS_sf"/>
</dbReference>
<dbReference type="SMART" id="SM00455">
    <property type="entry name" value="RBD"/>
    <property type="match status" value="1"/>
</dbReference>
<sequence length="332" mass="36611">MSQVTAKEKKQWRKSALSAAASDGELAAKQLPGGLTEQGLSNSSLPNLDNSHDEAYEGRIASWAISFERLLLDPLGVQFFTIFNLMKFDSYTRFLKSEVYQDCLRAEVEGHSLPCGTLKQGSPAVCIASPERANNRKTIRKNKEGSEEEDGQSVLGNIMLWPQIWGSIGRTQKRTEEMGSQTVQPAVRGDATIKQGGPVPTSTQSPSVMQALSTEKDLNSEQSGTGHFCRVQLPDSSSTVISVRAGLSVRDALLCLTEKRGLKLIALDAFLLKGMKALDFEADSEMLANQEIRLEKRVLFRYARISNIIFVLSLYTRIKHGYHGIIMVLLSV</sequence>
<keyword evidence="1" id="KW-0343">GTPase activation</keyword>
<reference evidence="5" key="2">
    <citation type="submission" date="2025-09" db="UniProtKB">
        <authorList>
            <consortium name="Ensembl"/>
        </authorList>
    </citation>
    <scope>IDENTIFICATION</scope>
</reference>
<organism evidence="5 6">
    <name type="scientific">Eptatretus burgeri</name>
    <name type="common">Inshore hagfish</name>
    <dbReference type="NCBI Taxonomy" id="7764"/>
    <lineage>
        <taxon>Eukaryota</taxon>
        <taxon>Metazoa</taxon>
        <taxon>Chordata</taxon>
        <taxon>Craniata</taxon>
        <taxon>Vertebrata</taxon>
        <taxon>Cyclostomata</taxon>
        <taxon>Myxini</taxon>
        <taxon>Myxiniformes</taxon>
        <taxon>Myxinidae</taxon>
        <taxon>Eptatretinae</taxon>
        <taxon>Eptatretus</taxon>
    </lineage>
</organism>
<dbReference type="InterPro" id="IPR003116">
    <property type="entry name" value="RBD_dom"/>
</dbReference>
<dbReference type="GO" id="GO:0005886">
    <property type="term" value="C:plasma membrane"/>
    <property type="evidence" value="ECO:0007669"/>
    <property type="project" value="TreeGrafter"/>
</dbReference>
<dbReference type="PROSITE" id="PS50898">
    <property type="entry name" value="RBD"/>
    <property type="match status" value="1"/>
</dbReference>
<feature type="domain" description="RGS" evidence="3">
    <location>
        <begin position="82"/>
        <end position="104"/>
    </location>
</feature>
<evidence type="ECO:0000259" key="3">
    <source>
        <dbReference type="PROSITE" id="PS50132"/>
    </source>
</evidence>
<dbReference type="Proteomes" id="UP000694388">
    <property type="component" value="Unplaced"/>
</dbReference>
<dbReference type="SUPFAM" id="SSF48097">
    <property type="entry name" value="Regulator of G-protein signaling, RGS"/>
    <property type="match status" value="1"/>
</dbReference>
<dbReference type="GO" id="GO:0005737">
    <property type="term" value="C:cytoplasm"/>
    <property type="evidence" value="ECO:0007669"/>
    <property type="project" value="TreeGrafter"/>
</dbReference>
<accession>A0A8C4N534</accession>
<evidence type="ECO:0000313" key="6">
    <source>
        <dbReference type="Proteomes" id="UP000694388"/>
    </source>
</evidence>
<feature type="region of interest" description="Disordered" evidence="2">
    <location>
        <begin position="191"/>
        <end position="219"/>
    </location>
</feature>
<dbReference type="Ensembl" id="ENSEBUT00000002101.1">
    <property type="protein sequence ID" value="ENSEBUP00000001767.1"/>
    <property type="gene ID" value="ENSEBUG00000001456.1"/>
</dbReference>